<dbReference type="Gene3D" id="1.10.510.10">
    <property type="entry name" value="Transferase(Phosphotransferase) domain 1"/>
    <property type="match status" value="1"/>
</dbReference>
<dbReference type="EMBL" id="LT608136">
    <property type="protein sequence ID" value="SCL76960.1"/>
    <property type="molecule type" value="Genomic_DNA"/>
</dbReference>
<evidence type="ECO:0000313" key="3">
    <source>
        <dbReference type="EMBL" id="SCL76960.1"/>
    </source>
</evidence>
<feature type="domain" description="Protein kinase" evidence="2">
    <location>
        <begin position="149"/>
        <end position="518"/>
    </location>
</feature>
<reference evidence="3" key="1">
    <citation type="submission" date="2016-08" db="EMBL/GenBank/DDBJ databases">
        <authorList>
            <person name="Seilhamer J.J."/>
        </authorList>
    </citation>
    <scope>NUCLEOTIDE SEQUENCE</scope>
    <source>
        <strain evidence="3">Lib01003</strain>
    </source>
</reference>
<dbReference type="SUPFAM" id="SSF56112">
    <property type="entry name" value="Protein kinase-like (PK-like)"/>
    <property type="match status" value="1"/>
</dbReference>
<dbReference type="GO" id="GO:0004674">
    <property type="term" value="F:protein serine/threonine kinase activity"/>
    <property type="evidence" value="ECO:0007669"/>
    <property type="project" value="UniProtKB-KW"/>
</dbReference>
<name>A0A1R3T8A8_9ALPH</name>
<proteinExistence type="predicted"/>
<organism evidence="3">
    <name type="scientific">Spheniscid alphaherpesvirus 1</name>
    <dbReference type="NCBI Taxonomy" id="2560777"/>
    <lineage>
        <taxon>Viruses</taxon>
        <taxon>Duplodnaviria</taxon>
        <taxon>Heunggongvirae</taxon>
        <taxon>Peploviricota</taxon>
        <taxon>Herviviricetes</taxon>
        <taxon>Herpesvirales</taxon>
        <taxon>Orthoherpesviridae</taxon>
        <taxon>Alphaherpesvirinae</taxon>
        <taxon>Mardivirus</taxon>
        <taxon>Mardivirus spheniscidalpha1</taxon>
    </lineage>
</organism>
<protein>
    <submittedName>
        <fullName evidence="3">Tegument serine/threonine protein kinase</fullName>
    </submittedName>
</protein>
<dbReference type="InterPro" id="IPR011009">
    <property type="entry name" value="Kinase-like_dom_sf"/>
</dbReference>
<keyword evidence="3" id="KW-0723">Serine/threonine-protein kinase</keyword>
<dbReference type="Proteomes" id="UP000280017">
    <property type="component" value="Segment"/>
</dbReference>
<feature type="compositionally biased region" description="Low complexity" evidence="1">
    <location>
        <begin position="49"/>
        <end position="58"/>
    </location>
</feature>
<dbReference type="InterPro" id="IPR008271">
    <property type="entry name" value="Ser/Thr_kinase_AS"/>
</dbReference>
<feature type="region of interest" description="Disordered" evidence="1">
    <location>
        <begin position="1"/>
        <end position="115"/>
    </location>
</feature>
<dbReference type="InterPro" id="IPR000719">
    <property type="entry name" value="Prot_kinase_dom"/>
</dbReference>
<dbReference type="PROSITE" id="PS00108">
    <property type="entry name" value="PROTEIN_KINASE_ST"/>
    <property type="match status" value="1"/>
</dbReference>
<evidence type="ECO:0000256" key="1">
    <source>
        <dbReference type="SAM" id="MobiDB-lite"/>
    </source>
</evidence>
<evidence type="ECO:0000259" key="2">
    <source>
        <dbReference type="PROSITE" id="PS50011"/>
    </source>
</evidence>
<feature type="compositionally biased region" description="Low complexity" evidence="1">
    <location>
        <begin position="21"/>
        <end position="36"/>
    </location>
</feature>
<gene>
    <name evidence="3" type="primary">UL13</name>
</gene>
<keyword evidence="3" id="KW-0418">Kinase</keyword>
<dbReference type="GO" id="GO:0005524">
    <property type="term" value="F:ATP binding"/>
    <property type="evidence" value="ECO:0007669"/>
    <property type="project" value="InterPro"/>
</dbReference>
<sequence length="518" mass="57862">MAGRRRRTTSDEMEAGRSASEESNSSISGEFSSDSSNYSEGASFVFVGSSNKSNPPSSKRCRSASGRVLGGRRNSSRKYKSLARDGNTNNEWASVSSRSMKTSVRPGGSRLRRPPKQPEHILKAVAVKNVNSPIFDVADHMHYTVLDLGDGGTFAGSGGYGDVRIFREAGIAVKTAKDSWYRSELMMTLMASDCAIRAVSEIGSDNIVSIMAFSLISKQMVFKAYDMDMNSYHCRLSRSKKKSPQHWAALERAFLGLGRAVSFLNIGCGLTHFDIKCGNIFVNVDDTTNLTITEAVLGDFSLMLLNTNSTMFKAEFNVEIGEDRPYRMRVKKNAYELDFRLVLGHCQNQPMELLLDYVNLDGLYSSSGPINYEHGLAIDMYALGQALLEVLLSTRDEARSLVVYRNPIYYYYGNSVCLDYVLDTLAYRCALYYRLFPATALTSQKGVPWDRAEVCRSRIKDSTKRLAFECHLNRYRVTHKALFASVKFPEEQTQLLELAALYCHTNPEARGATPLLWS</sequence>
<dbReference type="PROSITE" id="PS50011">
    <property type="entry name" value="PROTEIN_KINASE_DOM"/>
    <property type="match status" value="1"/>
</dbReference>
<keyword evidence="3" id="KW-0808">Transferase</keyword>
<feature type="compositionally biased region" description="Polar residues" evidence="1">
    <location>
        <begin position="86"/>
        <end position="102"/>
    </location>
</feature>
<accession>A0A1R3T8A8</accession>